<comment type="similarity">
    <text evidence="1">Belongs to the sulfatase family.</text>
</comment>
<evidence type="ECO:0000256" key="2">
    <source>
        <dbReference type="ARBA" id="ARBA00022723"/>
    </source>
</evidence>
<evidence type="ECO:0000256" key="3">
    <source>
        <dbReference type="ARBA" id="ARBA00022801"/>
    </source>
</evidence>
<dbReference type="Proteomes" id="UP000078486">
    <property type="component" value="Unassembled WGS sequence"/>
</dbReference>
<protein>
    <submittedName>
        <fullName evidence="7">Arylsulfatase</fullName>
    </submittedName>
</protein>
<dbReference type="InterPro" id="IPR017850">
    <property type="entry name" value="Alkaline_phosphatase_core_sf"/>
</dbReference>
<dbReference type="OrthoDB" id="9762324at2"/>
<dbReference type="Gene3D" id="3.40.720.10">
    <property type="entry name" value="Alkaline Phosphatase, subunit A"/>
    <property type="match status" value="1"/>
</dbReference>
<keyword evidence="5" id="KW-0732">Signal</keyword>
<dbReference type="PANTHER" id="PTHR42693">
    <property type="entry name" value="ARYLSULFATASE FAMILY MEMBER"/>
    <property type="match status" value="1"/>
</dbReference>
<keyword evidence="8" id="KW-1185">Reference proteome</keyword>
<evidence type="ECO:0000259" key="6">
    <source>
        <dbReference type="Pfam" id="PF00884"/>
    </source>
</evidence>
<evidence type="ECO:0000313" key="7">
    <source>
        <dbReference type="EMBL" id="OAM91027.1"/>
    </source>
</evidence>
<dbReference type="FunFam" id="3.40.720.10:FF:000047">
    <property type="entry name" value="Arylsulfatase"/>
    <property type="match status" value="1"/>
</dbReference>
<dbReference type="Pfam" id="PF00884">
    <property type="entry name" value="Sulfatase"/>
    <property type="match status" value="1"/>
</dbReference>
<dbReference type="PROSITE" id="PS51257">
    <property type="entry name" value="PROKAR_LIPOPROTEIN"/>
    <property type="match status" value="1"/>
</dbReference>
<dbReference type="PROSITE" id="PS00149">
    <property type="entry name" value="SULFATASE_2"/>
    <property type="match status" value="1"/>
</dbReference>
<sequence length="570" mass="63934">MITRKLLTGAIPAMLGASLGCSAANVAQPSRPNIVLILADDLGYSDIGCFGGEIETPNLDRLARDGLRMTQFYTTPRCCPTRASLLTGLYSHQAGIGNMMDDRGVPGYRGELSKNALTIAEELRLAGYRTSAVGKWHVAHIYFDGKKQLNREVETPFWDNKNTWPLQRGFENYYGTIHGVNSYYDPFSLTEGNTPILTPQPRDYYYTDAISARAVAEIDRHAKVDAGERNPFFLYVAYTAPHWPLQAREADIAKYRKRYLDGWDKLRSARYQRQIDMGIIDKNYPLSPRDERVSAWDNVRDKEWEANRMATYAAMVENMDTGIGRICIRLKQLGLDENTLVIFLSDNGACDERIHPSWYDVPSRTRDGRPVRIGNNDRSVFAGPEDVWQSYGIPWANVSDTPFRLYKHFTHEGGIATPLIARWPAGIQKPGTISTHTGHIIDIMATLVDAAGAKHPAAYEGRDIKPLEGASLLPIFANATGDVERATPLFWEHEGNRAVRLGKWKLVAQNQKPWELYDIADDRTEQKNLAAANPQKVKELADLYDAWAERCGVLARGKLPPARPIKPAAN</sequence>
<feature type="domain" description="Sulfatase N-terminal" evidence="6">
    <location>
        <begin position="32"/>
        <end position="453"/>
    </location>
</feature>
<evidence type="ECO:0000313" key="8">
    <source>
        <dbReference type="Proteomes" id="UP000078486"/>
    </source>
</evidence>
<dbReference type="PANTHER" id="PTHR42693:SF53">
    <property type="entry name" value="ENDO-4-O-SULFATASE"/>
    <property type="match status" value="1"/>
</dbReference>
<dbReference type="InterPro" id="IPR050738">
    <property type="entry name" value="Sulfatase"/>
</dbReference>
<dbReference type="STRING" id="1184151.AW736_05170"/>
<name>A0A178INW3_9BACT</name>
<dbReference type="GO" id="GO:0046872">
    <property type="term" value="F:metal ion binding"/>
    <property type="evidence" value="ECO:0007669"/>
    <property type="project" value="UniProtKB-KW"/>
</dbReference>
<proteinExistence type="inferred from homology"/>
<keyword evidence="3" id="KW-0378">Hydrolase</keyword>
<accession>A0A178INW3</accession>
<keyword evidence="4" id="KW-0106">Calcium</keyword>
<dbReference type="AlphaFoldDB" id="A0A178INW3"/>
<comment type="caution">
    <text evidence="7">The sequence shown here is derived from an EMBL/GenBank/DDBJ whole genome shotgun (WGS) entry which is preliminary data.</text>
</comment>
<dbReference type="RefSeq" id="WP_068769154.1">
    <property type="nucleotide sequence ID" value="NZ_CP109796.1"/>
</dbReference>
<dbReference type="SUPFAM" id="SSF53649">
    <property type="entry name" value="Alkaline phosphatase-like"/>
    <property type="match status" value="1"/>
</dbReference>
<organism evidence="7 8">
    <name type="scientific">Termitidicoccus mucosus</name>
    <dbReference type="NCBI Taxonomy" id="1184151"/>
    <lineage>
        <taxon>Bacteria</taxon>
        <taxon>Pseudomonadati</taxon>
        <taxon>Verrucomicrobiota</taxon>
        <taxon>Opitutia</taxon>
        <taxon>Opitutales</taxon>
        <taxon>Opitutaceae</taxon>
        <taxon>Termitidicoccus</taxon>
    </lineage>
</organism>
<evidence type="ECO:0000256" key="1">
    <source>
        <dbReference type="ARBA" id="ARBA00008779"/>
    </source>
</evidence>
<feature type="signal peptide" evidence="5">
    <location>
        <begin position="1"/>
        <end position="23"/>
    </location>
</feature>
<dbReference type="GO" id="GO:0004065">
    <property type="term" value="F:arylsulfatase activity"/>
    <property type="evidence" value="ECO:0007669"/>
    <property type="project" value="TreeGrafter"/>
</dbReference>
<reference evidence="7 8" key="1">
    <citation type="submission" date="2016-01" db="EMBL/GenBank/DDBJ databases">
        <title>High potential of lignocellulose degradation of a new Verrucomicrobia species.</title>
        <authorList>
            <person name="Wang Y."/>
            <person name="Shi Y."/>
            <person name="Qiu Z."/>
            <person name="Liu S."/>
            <person name="Yang H."/>
        </authorList>
    </citation>
    <scope>NUCLEOTIDE SEQUENCE [LARGE SCALE GENOMIC DNA]</scope>
    <source>
        <strain evidence="7 8">TSB47</strain>
    </source>
</reference>
<keyword evidence="2" id="KW-0479">Metal-binding</keyword>
<dbReference type="Gene3D" id="3.30.1120.10">
    <property type="match status" value="1"/>
</dbReference>
<dbReference type="CDD" id="cd16025">
    <property type="entry name" value="PAS_like"/>
    <property type="match status" value="1"/>
</dbReference>
<dbReference type="InterPro" id="IPR000917">
    <property type="entry name" value="Sulfatase_N"/>
</dbReference>
<feature type="chain" id="PRO_5008089292" evidence="5">
    <location>
        <begin position="24"/>
        <end position="570"/>
    </location>
</feature>
<evidence type="ECO:0000256" key="5">
    <source>
        <dbReference type="SAM" id="SignalP"/>
    </source>
</evidence>
<dbReference type="EMBL" id="LRRQ01000042">
    <property type="protein sequence ID" value="OAM91027.1"/>
    <property type="molecule type" value="Genomic_DNA"/>
</dbReference>
<evidence type="ECO:0000256" key="4">
    <source>
        <dbReference type="ARBA" id="ARBA00022837"/>
    </source>
</evidence>
<dbReference type="InterPro" id="IPR024607">
    <property type="entry name" value="Sulfatase_CS"/>
</dbReference>
<gene>
    <name evidence="7" type="ORF">AW736_05170</name>
</gene>